<accession>A0ABW6Y1K0</accession>
<comment type="caution">
    <text evidence="2">The sequence shown here is derived from an EMBL/GenBank/DDBJ whole genome shotgun (WGS) entry which is preliminary data.</text>
</comment>
<feature type="compositionally biased region" description="Low complexity" evidence="1">
    <location>
        <begin position="41"/>
        <end position="66"/>
    </location>
</feature>
<evidence type="ECO:0000256" key="1">
    <source>
        <dbReference type="SAM" id="MobiDB-lite"/>
    </source>
</evidence>
<name>A0ABW6Y1K0_9ACTN</name>
<evidence type="ECO:0000313" key="2">
    <source>
        <dbReference type="EMBL" id="MFF5923654.1"/>
    </source>
</evidence>
<feature type="region of interest" description="Disordered" evidence="1">
    <location>
        <begin position="30"/>
        <end position="70"/>
    </location>
</feature>
<feature type="compositionally biased region" description="Gly residues" evidence="1">
    <location>
        <begin position="1"/>
        <end position="11"/>
    </location>
</feature>
<sequence>MSADGPRGGGSELTKGEAGAYGAGSYAPRAFAQASPEAQTGARAPSRPSVRSSPRTPSRGPGAIPVVPSPAPSPEAVAAAGILGGEFDDIVWSGRGSAEFAMDTTPPPGYVLVEFARTGKGFFGLDSIDWNGREACGLGDSDTSQRFERRAMWCDNLYPLRFRVSCDDHDEWTIVIRPVTTVRRLGEAATGRGSEVLLHTGPAGELVTRLRPAEATGSLRVRGYEPRRPDAPAPFPVALASESGRSPKGTRALPEGPCSWGSSKERATGHWKSAPGERTPGEALRVLAPLRQGVAPDASPGPARGAAQGGLRGQSVMYQSSLRYSRV</sequence>
<evidence type="ECO:0000313" key="3">
    <source>
        <dbReference type="Proteomes" id="UP001602370"/>
    </source>
</evidence>
<protein>
    <recommendedName>
        <fullName evidence="4">DUF1349 domain-containing protein</fullName>
    </recommendedName>
</protein>
<proteinExistence type="predicted"/>
<gene>
    <name evidence="2" type="ORF">ACFY8C_35840</name>
</gene>
<feature type="region of interest" description="Disordered" evidence="1">
    <location>
        <begin position="1"/>
        <end position="20"/>
    </location>
</feature>
<dbReference type="Proteomes" id="UP001602370">
    <property type="component" value="Unassembled WGS sequence"/>
</dbReference>
<dbReference type="EMBL" id="JBIBDZ010000015">
    <property type="protein sequence ID" value="MFF5923654.1"/>
    <property type="molecule type" value="Genomic_DNA"/>
</dbReference>
<keyword evidence="3" id="KW-1185">Reference proteome</keyword>
<reference evidence="2 3" key="1">
    <citation type="submission" date="2024-10" db="EMBL/GenBank/DDBJ databases">
        <title>The Natural Products Discovery Center: Release of the First 8490 Sequenced Strains for Exploring Actinobacteria Biosynthetic Diversity.</title>
        <authorList>
            <person name="Kalkreuter E."/>
            <person name="Kautsar S.A."/>
            <person name="Yang D."/>
            <person name="Bader C.D."/>
            <person name="Teijaro C.N."/>
            <person name="Fluegel L."/>
            <person name="Davis C.M."/>
            <person name="Simpson J.R."/>
            <person name="Lauterbach L."/>
            <person name="Steele A.D."/>
            <person name="Gui C."/>
            <person name="Meng S."/>
            <person name="Li G."/>
            <person name="Viehrig K."/>
            <person name="Ye F."/>
            <person name="Su P."/>
            <person name="Kiefer A.F."/>
            <person name="Nichols A."/>
            <person name="Cepeda A.J."/>
            <person name="Yan W."/>
            <person name="Fan B."/>
            <person name="Jiang Y."/>
            <person name="Adhikari A."/>
            <person name="Zheng C.-J."/>
            <person name="Schuster L."/>
            <person name="Cowan T.M."/>
            <person name="Smanski M.J."/>
            <person name="Chevrette M.G."/>
            <person name="De Carvalho L.P.S."/>
            <person name="Shen B."/>
        </authorList>
    </citation>
    <scope>NUCLEOTIDE SEQUENCE [LARGE SCALE GENOMIC DNA]</scope>
    <source>
        <strain evidence="2 3">NPDC012605</strain>
    </source>
</reference>
<feature type="region of interest" description="Disordered" evidence="1">
    <location>
        <begin position="223"/>
        <end position="312"/>
    </location>
</feature>
<evidence type="ECO:0008006" key="4">
    <source>
        <dbReference type="Google" id="ProtNLM"/>
    </source>
</evidence>
<organism evidence="2 3">
    <name type="scientific">Streptomyces flavochromogenes</name>
    <dbReference type="NCBI Taxonomy" id="68199"/>
    <lineage>
        <taxon>Bacteria</taxon>
        <taxon>Bacillati</taxon>
        <taxon>Actinomycetota</taxon>
        <taxon>Actinomycetes</taxon>
        <taxon>Kitasatosporales</taxon>
        <taxon>Streptomycetaceae</taxon>
        <taxon>Streptomyces</taxon>
    </lineage>
</organism>
<dbReference type="RefSeq" id="WP_388311473.1">
    <property type="nucleotide sequence ID" value="NZ_JBIBDZ010000015.1"/>
</dbReference>